<dbReference type="RefSeq" id="WP_282512190.1">
    <property type="nucleotide sequence ID" value="NZ_JASCIR010000005.1"/>
</dbReference>
<proteinExistence type="predicted"/>
<feature type="compositionally biased region" description="Basic residues" evidence="1">
    <location>
        <begin position="417"/>
        <end position="426"/>
    </location>
</feature>
<protein>
    <submittedName>
        <fullName evidence="2">DUF4192 domain-containing protein</fullName>
    </submittedName>
</protein>
<accession>A0ABT6RPJ9</accession>
<reference evidence="2 3" key="1">
    <citation type="submission" date="2023-05" db="EMBL/GenBank/DDBJ databases">
        <title>Draft genome sequence of Streptomyces sp. B-S-A8 isolated from a cave soil in Thailand.</title>
        <authorList>
            <person name="Chamroensaksri N."/>
            <person name="Muangham S."/>
        </authorList>
    </citation>
    <scope>NUCLEOTIDE SEQUENCE [LARGE SCALE GENOMIC DNA]</scope>
    <source>
        <strain evidence="2 3">B-S-A8</strain>
    </source>
</reference>
<dbReference type="EMBL" id="JASCIR010000005">
    <property type="protein sequence ID" value="MDI3386367.1"/>
    <property type="molecule type" value="Genomic_DNA"/>
</dbReference>
<dbReference type="Proteomes" id="UP001224661">
    <property type="component" value="Unassembled WGS sequence"/>
</dbReference>
<evidence type="ECO:0000313" key="2">
    <source>
        <dbReference type="EMBL" id="MDI3386367.1"/>
    </source>
</evidence>
<feature type="compositionally biased region" description="Low complexity" evidence="1">
    <location>
        <begin position="381"/>
        <end position="392"/>
    </location>
</feature>
<evidence type="ECO:0000313" key="3">
    <source>
        <dbReference type="Proteomes" id="UP001224661"/>
    </source>
</evidence>
<organism evidence="2 3">
    <name type="scientific">Streptomyces solicavernae</name>
    <dbReference type="NCBI Taxonomy" id="3043614"/>
    <lineage>
        <taxon>Bacteria</taxon>
        <taxon>Bacillati</taxon>
        <taxon>Actinomycetota</taxon>
        <taxon>Actinomycetes</taxon>
        <taxon>Kitasatosporales</taxon>
        <taxon>Streptomycetaceae</taxon>
        <taxon>Streptomyces</taxon>
    </lineage>
</organism>
<feature type="compositionally biased region" description="Basic residues" evidence="1">
    <location>
        <begin position="445"/>
        <end position="455"/>
    </location>
</feature>
<evidence type="ECO:0000256" key="1">
    <source>
        <dbReference type="SAM" id="MobiDB-lite"/>
    </source>
</evidence>
<keyword evidence="3" id="KW-1185">Reference proteome</keyword>
<feature type="region of interest" description="Disordered" evidence="1">
    <location>
        <begin position="375"/>
        <end position="542"/>
    </location>
</feature>
<name>A0ABT6RPJ9_9ACTN</name>
<comment type="caution">
    <text evidence="2">The sequence shown here is derived from an EMBL/GenBank/DDBJ whole genome shotgun (WGS) entry which is preliminary data.</text>
</comment>
<sequence>MTNHHRAADGLSNPMSTPSNPAELADALPYLMGFHPDDSVVLVAKHGIGLGFGGRVRLGIPDETEDWPSIAEQLVACFVNGSESRFVRPACVVIYLCQDPRGDEAPQRIMERLRPLAEALLTACRSRGIAVEEALCISAGRYWSYVCAGARCCPPTGTPMALPGTFVTAAAATYAGLQMHGSLRQMQARFEPPSGPGAASLKSALDAAASALVPRVVMDDAGDQVAEETLAAAARIMERLGNAPPSRGALESDRRDDRLIGEREGADLLVGLQVRETRDRAAEWMEGDEAALALRLWRALARRCVAPYMEFAAAPLSLAGWVAWSLDDEPEARVALGLALDLDPVYTFAQLLHRACNQGLDVEEVRRCLRNELRASRDAATRTARSKSAAQTPPHDRGAHPGTQLTLPYEESAPGAGKRHRTHRRASAASAAEPQQATAKSSKPSPRRPHHHRPRAVPSQRPAVGSRVRRRGRTRPVSSFDAQLPRQLRRNLSMPAGAKPIERTGAHQSRTRLSDGRSQSDPARRSDGSGGAKGGDQRDERE</sequence>
<gene>
    <name evidence="2" type="ORF">QIS99_09080</name>
</gene>
<dbReference type="Pfam" id="PF13830">
    <property type="entry name" value="DUF4192"/>
    <property type="match status" value="1"/>
</dbReference>
<dbReference type="InterPro" id="IPR025447">
    <property type="entry name" value="DUF4192"/>
</dbReference>
<feature type="compositionally biased region" description="Low complexity" evidence="1">
    <location>
        <begin position="427"/>
        <end position="444"/>
    </location>
</feature>